<name>A0A382NB04_9ZZZZ</name>
<dbReference type="EMBL" id="UINC01099177">
    <property type="protein sequence ID" value="SVC58246.1"/>
    <property type="molecule type" value="Genomic_DNA"/>
</dbReference>
<reference evidence="1" key="1">
    <citation type="submission" date="2018-05" db="EMBL/GenBank/DDBJ databases">
        <authorList>
            <person name="Lanie J.A."/>
            <person name="Ng W.-L."/>
            <person name="Kazmierczak K.M."/>
            <person name="Andrzejewski T.M."/>
            <person name="Davidsen T.M."/>
            <person name="Wayne K.J."/>
            <person name="Tettelin H."/>
            <person name="Glass J.I."/>
            <person name="Rusch D."/>
            <person name="Podicherti R."/>
            <person name="Tsui H.-C.T."/>
            <person name="Winkler M.E."/>
        </authorList>
    </citation>
    <scope>NUCLEOTIDE SEQUENCE</scope>
</reference>
<dbReference type="AlphaFoldDB" id="A0A382NB04"/>
<evidence type="ECO:0000313" key="1">
    <source>
        <dbReference type="EMBL" id="SVC58246.1"/>
    </source>
</evidence>
<protein>
    <submittedName>
        <fullName evidence="1">Uncharacterized protein</fullName>
    </submittedName>
</protein>
<organism evidence="1">
    <name type="scientific">marine metagenome</name>
    <dbReference type="NCBI Taxonomy" id="408172"/>
    <lineage>
        <taxon>unclassified sequences</taxon>
        <taxon>metagenomes</taxon>
        <taxon>ecological metagenomes</taxon>
    </lineage>
</organism>
<proteinExistence type="predicted"/>
<gene>
    <name evidence="1" type="ORF">METZ01_LOCUS311100</name>
</gene>
<accession>A0A382NB04</accession>
<sequence length="85" mass="9810">MTSTKSLFEEISSIATKRDNSLLVESRAEHIIASVINLIHLIQESYSQDQAADLNKRLINAIRTEDVRKFTRGMRKIKEQVEHEN</sequence>